<dbReference type="Proteomes" id="UP000067523">
    <property type="component" value="Chromosome"/>
</dbReference>
<dbReference type="RefSeq" id="WP_208928242.1">
    <property type="nucleotide sequence ID" value="NZ_CP013655.1"/>
</dbReference>
<dbReference type="KEGG" id="erx:ATZ35_00010"/>
<keyword evidence="3" id="KW-1185">Reference proteome</keyword>
<reference evidence="3" key="1">
    <citation type="submission" date="2015-12" db="EMBL/GenBank/DDBJ databases">
        <authorList>
            <person name="Lauer A."/>
            <person name="Humrighouse B."/>
            <person name="Loparev V."/>
            <person name="Shewmaker P.L."/>
            <person name="Whitney A.M."/>
            <person name="McLaughlin R.W."/>
        </authorList>
    </citation>
    <scope>NUCLEOTIDE SEQUENCE [LARGE SCALE GENOMIC DNA]</scope>
    <source>
        <strain evidence="3">LMG 26678</strain>
    </source>
</reference>
<organism evidence="2 3">
    <name type="scientific">Enterococcus rotai</name>
    <dbReference type="NCBI Taxonomy" id="118060"/>
    <lineage>
        <taxon>Bacteria</taxon>
        <taxon>Bacillati</taxon>
        <taxon>Bacillota</taxon>
        <taxon>Bacilli</taxon>
        <taxon>Lactobacillales</taxon>
        <taxon>Enterococcaceae</taxon>
        <taxon>Enterococcus</taxon>
    </lineage>
</organism>
<evidence type="ECO:0000313" key="2">
    <source>
        <dbReference type="EMBL" id="ALS35599.1"/>
    </source>
</evidence>
<dbReference type="InterPro" id="IPR027994">
    <property type="entry name" value="WxL_dom"/>
</dbReference>
<feature type="domain" description="WxL" evidence="1">
    <location>
        <begin position="912"/>
        <end position="1067"/>
    </location>
</feature>
<protein>
    <recommendedName>
        <fullName evidence="1">WxL domain-containing protein</fullName>
    </recommendedName>
</protein>
<evidence type="ECO:0000313" key="3">
    <source>
        <dbReference type="Proteomes" id="UP000067523"/>
    </source>
</evidence>
<gene>
    <name evidence="2" type="ORF">ATZ35_00010</name>
</gene>
<name>A0A0U2VM92_9ENTE</name>
<dbReference type="EMBL" id="CP013655">
    <property type="protein sequence ID" value="ALS35599.1"/>
    <property type="molecule type" value="Genomic_DNA"/>
</dbReference>
<evidence type="ECO:0000259" key="1">
    <source>
        <dbReference type="Pfam" id="PF13731"/>
    </source>
</evidence>
<dbReference type="AlphaFoldDB" id="A0A0U2VM92"/>
<accession>A0A0U2VM92</accession>
<sequence>MIKKTEMLVIVGLFVFFILVFFSKVAVASEKEASGIPIVNQTDFNQAMTSKTNTDYYLANDLDVTIGTNLVVSTNKRIDLNGFQLNFLATGDGNNGGIILKGYQDFTEFKLYDSSPERTGKLYSKFNYNNGWAGGLIYDGAPNSQNQLATDGQNVNLIVTLQDLNVQSEGSFLNTYFSKGVLMKGKVDINVVYQGIRASNITAYGNPNDSNDPDNALVNSSTSYIGGAGAMADGAGAVNFALGFQGIQPPITGINSRMDERIFWVQKNATVMATSAATDTYGNVVANYRTIKIDGTLDIKTNMAPAFRSIASQNGGTTNTQMYLNTGSNTRVEVSSPNASFGVIYTYKMDINIDNPKLYDFIFLGNNGRFFYVYGAGGSSNIYHKNSNTGLWLNTQKGIGNPNKYWKSLDFTVNNLTESGLTVANSSDATFTTSVFNLNSSSRWSNNIFIPGISLDPDIALINNEYQLFNNKKEFSGQIDYFIANELEPDYSDSGILTLTIGSDKYTVNVADSKDSWTFPVDLSKYLNNTKATLTWSDKSYHTASVKLNIRNPLVTISSKATDDVTSISSTTVSGTADPGAYIRLSDTPVTDAVATVFDPKDNTIVSPIPDSENSDISSNYTIKADATGKYSYTLPSNKHFSAGTKIKVFAYLSGNRDSVYQTVIDATPPIGEGKDYHSVKGAAVPDPQSFVQNPTDSNPLKQDFTYAFSEENPVSTIEQMLATAGTYTVKVDLFDEAKNKTTITSMLIVHETGFQFNGEDLSIGTDILPEMTSEEIEAYILKNSNASANKIADGLIIDLTENIVVSDMGGLTSTSKAGTYVITLMVPKENVGGLEDEKKQVTFTVINKFASLTISFVNEIGEEIIPAISMEELIGETVDLTKEQSILDSIDSILQQKYQINERPVDEKAVLINPNGTSVQYKFYGTLSIESAPNTVDFGTSNVGIFPIKVEKATYEAPFIVWDNRAQLKSWTLTATLQQPLTNKADTTKILPGAIQFRKNSSVVESLEVNTAFAITTHTHSKSGSYDVSEQWQTGETGFQLEVPAGSVRKLGEYEATILWQLGDTP</sequence>
<dbReference type="Pfam" id="PF13731">
    <property type="entry name" value="WxL"/>
    <property type="match status" value="1"/>
</dbReference>
<proteinExistence type="predicted"/>
<dbReference type="STRING" id="118060.ATZ35_00010"/>